<dbReference type="PANTHER" id="PTHR48449">
    <property type="entry name" value="DUF1985 DOMAIN-CONTAINING PROTEIN"/>
    <property type="match status" value="1"/>
</dbReference>
<dbReference type="PROSITE" id="PS50600">
    <property type="entry name" value="ULP_PROTEASE"/>
    <property type="match status" value="1"/>
</dbReference>
<keyword evidence="2 6" id="KW-0645">Protease</keyword>
<evidence type="ECO:0000256" key="1">
    <source>
        <dbReference type="ARBA" id="ARBA00005234"/>
    </source>
</evidence>
<gene>
    <name evidence="6" type="ORF">TorRG33x02_021950</name>
</gene>
<organism evidence="6 7">
    <name type="scientific">Trema orientale</name>
    <name type="common">Charcoal tree</name>
    <name type="synonym">Celtis orientalis</name>
    <dbReference type="NCBI Taxonomy" id="63057"/>
    <lineage>
        <taxon>Eukaryota</taxon>
        <taxon>Viridiplantae</taxon>
        <taxon>Streptophyta</taxon>
        <taxon>Embryophyta</taxon>
        <taxon>Tracheophyta</taxon>
        <taxon>Spermatophyta</taxon>
        <taxon>Magnoliopsida</taxon>
        <taxon>eudicotyledons</taxon>
        <taxon>Gunneridae</taxon>
        <taxon>Pentapetalae</taxon>
        <taxon>rosids</taxon>
        <taxon>fabids</taxon>
        <taxon>Rosales</taxon>
        <taxon>Cannabaceae</taxon>
        <taxon>Trema</taxon>
    </lineage>
</organism>
<evidence type="ECO:0000256" key="3">
    <source>
        <dbReference type="ARBA" id="ARBA00022801"/>
    </source>
</evidence>
<sequence>MYSSFQVIDDIKEKLTQRQKELFAQTCFGQFLQLQQIQFHGQVIHHILLRQLVCPTGENSMWFRIGGKEYEFGLKEFALTTGLDCSEYDLLEVENKLRNRIRDVYFGGKDIVTVKDLEFSFKTCNGDNDEDVVKLAQLYLLERFLIGKDCRRRTENFFLGLVDNAANFNKFPWGKVFVRVPTKVDEIFCECSRFPYVIQLWAYECVPLVGERVAHRIDRKIPQMLNWATSMPPSFRMLEKEVFNAGELQVKTALQLTEDEMNIEYLCNSSRRKRVRKTNETACTEEGKSFGEKAQDKVTKRKTHVEYEDNGTENEMDEEYLCNSSRRKKLKEKNDTANADEDKSVVEHAQEKVTEGRNHEQSEVNGKIHMNEDENDGGKHNKDENTDTAPGDTHIKEGKNWKSELLASVGKDRHKDEHIDTTLGNTHIRRGKDWKSEIPASAREEFIASVREQLLASVREEFLASVKEEFLASVREEARKTVREEISRAASAMIAEMRPKMTRSKQQMNVTDMVRVISEAEGKYDFEDECIIVKSEPERDNLRTEVDIPCFTVDLFEPPPNNEKEEFDQWIKVGLKRNKKNKYSDTENKLDPVFDFTIDTCKQKDWFFSLNETGQWLNSTHIDVALHFVRMKKKDHPDVFKPRCTTADWLFQVILNARYPQFKKDPEKFLWDKEVYIQKTLRGIEPRHSLPWVDVDTIFIPLNIVRKHWVLLVLDLKRWTLCVYDSYRAAKHDKEAMLACRPIAEMVPWILKSVGFFGARKDIKEATSPLDVELVDGVPQQDNGGDCGMFMLKFIEFMMQNTSLNTCTQDKMPFFRNMMATELYAYGKKRMVKK</sequence>
<evidence type="ECO:0000256" key="2">
    <source>
        <dbReference type="ARBA" id="ARBA00022670"/>
    </source>
</evidence>
<dbReference type="InterPro" id="IPR038765">
    <property type="entry name" value="Papain-like_cys_pep_sf"/>
</dbReference>
<dbReference type="PANTHER" id="PTHR48449:SF1">
    <property type="entry name" value="DUF1985 DOMAIN-CONTAINING PROTEIN"/>
    <property type="match status" value="1"/>
</dbReference>
<protein>
    <submittedName>
        <fullName evidence="6">Ulp1 protease family, C-terminal catalytic domain containing protein</fullName>
    </submittedName>
</protein>
<reference evidence="7" key="1">
    <citation type="submission" date="2016-06" db="EMBL/GenBank/DDBJ databases">
        <title>Parallel loss of symbiosis genes in relatives of nitrogen-fixing non-legume Parasponia.</title>
        <authorList>
            <person name="Van Velzen R."/>
            <person name="Holmer R."/>
            <person name="Bu F."/>
            <person name="Rutten L."/>
            <person name="Van Zeijl A."/>
            <person name="Liu W."/>
            <person name="Santuari L."/>
            <person name="Cao Q."/>
            <person name="Sharma T."/>
            <person name="Shen D."/>
            <person name="Roswanjaya Y."/>
            <person name="Wardhani T."/>
            <person name="Kalhor M.S."/>
            <person name="Jansen J."/>
            <person name="Van den Hoogen J."/>
            <person name="Gungor B."/>
            <person name="Hartog M."/>
            <person name="Hontelez J."/>
            <person name="Verver J."/>
            <person name="Yang W.-C."/>
            <person name="Schijlen E."/>
            <person name="Repin R."/>
            <person name="Schilthuizen M."/>
            <person name="Schranz E."/>
            <person name="Heidstra R."/>
            <person name="Miyata K."/>
            <person name="Fedorova E."/>
            <person name="Kohlen W."/>
            <person name="Bisseling T."/>
            <person name="Smit S."/>
            <person name="Geurts R."/>
        </authorList>
    </citation>
    <scope>NUCLEOTIDE SEQUENCE [LARGE SCALE GENOMIC DNA]</scope>
    <source>
        <strain evidence="7">cv. RG33-2</strain>
    </source>
</reference>
<evidence type="ECO:0000313" key="6">
    <source>
        <dbReference type="EMBL" id="POO01903.1"/>
    </source>
</evidence>
<evidence type="ECO:0000259" key="5">
    <source>
        <dbReference type="PROSITE" id="PS50600"/>
    </source>
</evidence>
<dbReference type="InParanoid" id="A0A2P5FVS7"/>
<feature type="domain" description="Ubiquitin-like protease family profile" evidence="5">
    <location>
        <begin position="600"/>
        <end position="798"/>
    </location>
</feature>
<keyword evidence="3" id="KW-0378">Hydrolase</keyword>
<dbReference type="GO" id="GO:0008234">
    <property type="term" value="F:cysteine-type peptidase activity"/>
    <property type="evidence" value="ECO:0007669"/>
    <property type="project" value="InterPro"/>
</dbReference>
<dbReference type="GO" id="GO:0006508">
    <property type="term" value="P:proteolysis"/>
    <property type="evidence" value="ECO:0007669"/>
    <property type="project" value="UniProtKB-KW"/>
</dbReference>
<dbReference type="EMBL" id="JXTC01000006">
    <property type="protein sequence ID" value="POO01903.1"/>
    <property type="molecule type" value="Genomic_DNA"/>
</dbReference>
<comment type="caution">
    <text evidence="6">The sequence shown here is derived from an EMBL/GenBank/DDBJ whole genome shotgun (WGS) entry which is preliminary data.</text>
</comment>
<dbReference type="SUPFAM" id="SSF54001">
    <property type="entry name" value="Cysteine proteinases"/>
    <property type="match status" value="1"/>
</dbReference>
<feature type="compositionally biased region" description="Basic and acidic residues" evidence="4">
    <location>
        <begin position="332"/>
        <end position="362"/>
    </location>
</feature>
<dbReference type="Pfam" id="PF02902">
    <property type="entry name" value="Peptidase_C48"/>
    <property type="match status" value="1"/>
</dbReference>
<dbReference type="Gene3D" id="3.40.395.10">
    <property type="entry name" value="Adenoviral Proteinase, Chain A"/>
    <property type="match status" value="1"/>
</dbReference>
<accession>A0A2P5FVS7</accession>
<feature type="compositionally biased region" description="Basic and acidic residues" evidence="4">
    <location>
        <begin position="369"/>
        <end position="385"/>
    </location>
</feature>
<proteinExistence type="inferred from homology"/>
<evidence type="ECO:0000256" key="4">
    <source>
        <dbReference type="SAM" id="MobiDB-lite"/>
    </source>
</evidence>
<dbReference type="InterPro" id="IPR003653">
    <property type="entry name" value="Peptidase_C48_C"/>
</dbReference>
<name>A0A2P5FVS7_TREOI</name>
<dbReference type="AlphaFoldDB" id="A0A2P5FVS7"/>
<comment type="similarity">
    <text evidence="1">Belongs to the peptidase C48 family.</text>
</comment>
<evidence type="ECO:0000313" key="7">
    <source>
        <dbReference type="Proteomes" id="UP000237000"/>
    </source>
</evidence>
<dbReference type="OrthoDB" id="1194650at2759"/>
<feature type="region of interest" description="Disordered" evidence="4">
    <location>
        <begin position="329"/>
        <end position="400"/>
    </location>
</feature>
<dbReference type="Proteomes" id="UP000237000">
    <property type="component" value="Unassembled WGS sequence"/>
</dbReference>
<dbReference type="Pfam" id="PF09331">
    <property type="entry name" value="DUF1985"/>
    <property type="match status" value="1"/>
</dbReference>
<keyword evidence="7" id="KW-1185">Reference proteome</keyword>
<dbReference type="InterPro" id="IPR015410">
    <property type="entry name" value="DUF1985"/>
</dbReference>